<dbReference type="GO" id="GO:0003700">
    <property type="term" value="F:DNA-binding transcription factor activity"/>
    <property type="evidence" value="ECO:0007669"/>
    <property type="project" value="InterPro"/>
</dbReference>
<dbReference type="SUPFAM" id="SSF53850">
    <property type="entry name" value="Periplasmic binding protein-like II"/>
    <property type="match status" value="1"/>
</dbReference>
<dbReference type="InterPro" id="IPR005119">
    <property type="entry name" value="LysR_subst-bd"/>
</dbReference>
<reference evidence="6 7" key="1">
    <citation type="submission" date="2018-01" db="EMBL/GenBank/DDBJ databases">
        <title>Draft genome sequence of Sphaerisporangium sp. 7K107.</title>
        <authorList>
            <person name="Sahin N."/>
            <person name="Saygin H."/>
            <person name="Ay H."/>
        </authorList>
    </citation>
    <scope>NUCLEOTIDE SEQUENCE [LARGE SCALE GENOMIC DNA]</scope>
    <source>
        <strain evidence="6 7">7K107</strain>
    </source>
</reference>
<dbReference type="Proteomes" id="UP000248544">
    <property type="component" value="Unassembled WGS sequence"/>
</dbReference>
<keyword evidence="7" id="KW-1185">Reference proteome</keyword>
<name>A0A2W2DVB1_9ACTN</name>
<dbReference type="Gene3D" id="3.40.190.10">
    <property type="entry name" value="Periplasmic binding protein-like II"/>
    <property type="match status" value="2"/>
</dbReference>
<accession>A0A2W2DVB1</accession>
<comment type="similarity">
    <text evidence="1">Belongs to the LysR transcriptional regulatory family.</text>
</comment>
<evidence type="ECO:0000256" key="2">
    <source>
        <dbReference type="ARBA" id="ARBA00023015"/>
    </source>
</evidence>
<keyword evidence="4" id="KW-0804">Transcription</keyword>
<organism evidence="6 7">
    <name type="scientific">Spongiactinospora gelatinilytica</name>
    <dbReference type="NCBI Taxonomy" id="2666298"/>
    <lineage>
        <taxon>Bacteria</taxon>
        <taxon>Bacillati</taxon>
        <taxon>Actinomycetota</taxon>
        <taxon>Actinomycetes</taxon>
        <taxon>Streptosporangiales</taxon>
        <taxon>Streptosporangiaceae</taxon>
        <taxon>Spongiactinospora</taxon>
    </lineage>
</organism>
<evidence type="ECO:0000313" key="6">
    <source>
        <dbReference type="EMBL" id="PZG15772.1"/>
    </source>
</evidence>
<dbReference type="PROSITE" id="PS50931">
    <property type="entry name" value="HTH_LYSR"/>
    <property type="match status" value="1"/>
</dbReference>
<keyword evidence="2" id="KW-0805">Transcription regulation</keyword>
<dbReference type="SUPFAM" id="SSF46785">
    <property type="entry name" value="Winged helix' DNA-binding domain"/>
    <property type="match status" value="1"/>
</dbReference>
<dbReference type="PRINTS" id="PR00039">
    <property type="entry name" value="HTHLYSR"/>
</dbReference>
<dbReference type="RefSeq" id="WP_111172223.1">
    <property type="nucleotide sequence ID" value="NZ_POUA01000763.1"/>
</dbReference>
<protein>
    <submittedName>
        <fullName evidence="6">LysR family transcriptional regulator</fullName>
    </submittedName>
</protein>
<dbReference type="InterPro" id="IPR036388">
    <property type="entry name" value="WH-like_DNA-bd_sf"/>
</dbReference>
<proteinExistence type="inferred from homology"/>
<evidence type="ECO:0000259" key="5">
    <source>
        <dbReference type="PROSITE" id="PS50931"/>
    </source>
</evidence>
<dbReference type="PANTHER" id="PTHR30346:SF29">
    <property type="entry name" value="LYSR SUBSTRATE-BINDING"/>
    <property type="match status" value="1"/>
</dbReference>
<evidence type="ECO:0000256" key="3">
    <source>
        <dbReference type="ARBA" id="ARBA00023125"/>
    </source>
</evidence>
<dbReference type="CDD" id="cd05466">
    <property type="entry name" value="PBP2_LTTR_substrate"/>
    <property type="match status" value="1"/>
</dbReference>
<keyword evidence="3" id="KW-0238">DNA-binding</keyword>
<feature type="non-terminal residue" evidence="6">
    <location>
        <position position="297"/>
    </location>
</feature>
<dbReference type="GO" id="GO:0003677">
    <property type="term" value="F:DNA binding"/>
    <property type="evidence" value="ECO:0007669"/>
    <property type="project" value="UniProtKB-KW"/>
</dbReference>
<gene>
    <name evidence="6" type="ORF">C1I98_39200</name>
</gene>
<dbReference type="Pfam" id="PF03466">
    <property type="entry name" value="LysR_substrate"/>
    <property type="match status" value="1"/>
</dbReference>
<dbReference type="EMBL" id="POUA01000763">
    <property type="protein sequence ID" value="PZG15772.1"/>
    <property type="molecule type" value="Genomic_DNA"/>
</dbReference>
<feature type="domain" description="HTH lysR-type" evidence="5">
    <location>
        <begin position="9"/>
        <end position="66"/>
    </location>
</feature>
<evidence type="ECO:0000313" key="7">
    <source>
        <dbReference type="Proteomes" id="UP000248544"/>
    </source>
</evidence>
<dbReference type="FunFam" id="1.10.10.10:FF:000001">
    <property type="entry name" value="LysR family transcriptional regulator"/>
    <property type="match status" value="1"/>
</dbReference>
<comment type="caution">
    <text evidence="6">The sequence shown here is derived from an EMBL/GenBank/DDBJ whole genome shotgun (WGS) entry which is preliminary data.</text>
</comment>
<dbReference type="GO" id="GO:0032993">
    <property type="term" value="C:protein-DNA complex"/>
    <property type="evidence" value="ECO:0007669"/>
    <property type="project" value="TreeGrafter"/>
</dbReference>
<dbReference type="InterPro" id="IPR000847">
    <property type="entry name" value="LysR_HTH_N"/>
</dbReference>
<dbReference type="InterPro" id="IPR036390">
    <property type="entry name" value="WH_DNA-bd_sf"/>
</dbReference>
<sequence>MDLRSVYHYRIDWIVSFVAVAHHGGFSAAAKALYRSQPRVSSHVADLERELGTKLLDRSVHPAVLTPEGRALLPHAEEILRRLGVLADMTGGAVRGEVRLGAYPSAAAYLYPLAVRALRDNHPRVRLVLREGPSVALGAALASGDLDLVLRPLLPLIGSDGVASRLLWREPLVAVFRDDHPLARSPYVRLAQIAALPLISIGESGEGNGRQYETNLAFANAGLTPTITAQTNQPQTLVALVRHGMGTGVTNSLAMTTANIEGVTLVPIADPHCERVVALWWRSDGVASPAVAAVRDV</sequence>
<evidence type="ECO:0000256" key="1">
    <source>
        <dbReference type="ARBA" id="ARBA00009437"/>
    </source>
</evidence>
<dbReference type="AlphaFoldDB" id="A0A2W2DVB1"/>
<dbReference type="Pfam" id="PF00126">
    <property type="entry name" value="HTH_1"/>
    <property type="match status" value="1"/>
</dbReference>
<evidence type="ECO:0000256" key="4">
    <source>
        <dbReference type="ARBA" id="ARBA00023163"/>
    </source>
</evidence>
<dbReference type="PANTHER" id="PTHR30346">
    <property type="entry name" value="TRANSCRIPTIONAL DUAL REGULATOR HCAR-RELATED"/>
    <property type="match status" value="1"/>
</dbReference>
<dbReference type="Gene3D" id="1.10.10.10">
    <property type="entry name" value="Winged helix-like DNA-binding domain superfamily/Winged helix DNA-binding domain"/>
    <property type="match status" value="1"/>
</dbReference>